<dbReference type="InterPro" id="IPR023214">
    <property type="entry name" value="HAD_sf"/>
</dbReference>
<comment type="pathway">
    <text evidence="2">Amino-acid biosynthesis; L-serine biosynthesis; L-serine from 3-phospho-D-glycerate: step 3/3.</text>
</comment>
<accession>X1RZC7</accession>
<dbReference type="EMBL" id="BARW01001135">
    <property type="protein sequence ID" value="GAI72286.1"/>
    <property type="molecule type" value="Genomic_DNA"/>
</dbReference>
<comment type="cofactor">
    <cofactor evidence="1">
        <name>Mg(2+)</name>
        <dbReference type="ChEBI" id="CHEBI:18420"/>
    </cofactor>
</comment>
<evidence type="ECO:0000256" key="6">
    <source>
        <dbReference type="ARBA" id="ARBA00022801"/>
    </source>
</evidence>
<dbReference type="Pfam" id="PF12710">
    <property type="entry name" value="HAD"/>
    <property type="match status" value="1"/>
</dbReference>
<dbReference type="PANTHER" id="PTHR43344:SF2">
    <property type="entry name" value="PHOSPHOSERINE PHOSPHATASE"/>
    <property type="match status" value="1"/>
</dbReference>
<evidence type="ECO:0000256" key="2">
    <source>
        <dbReference type="ARBA" id="ARBA00005135"/>
    </source>
</evidence>
<keyword evidence="8" id="KW-0718">Serine biosynthesis</keyword>
<organism evidence="9">
    <name type="scientific">marine sediment metagenome</name>
    <dbReference type="NCBI Taxonomy" id="412755"/>
    <lineage>
        <taxon>unclassified sequences</taxon>
        <taxon>metagenomes</taxon>
        <taxon>ecological metagenomes</taxon>
    </lineage>
</organism>
<dbReference type="Gene3D" id="3.40.50.1000">
    <property type="entry name" value="HAD superfamily/HAD-like"/>
    <property type="match status" value="1"/>
</dbReference>
<keyword evidence="7" id="KW-0460">Magnesium</keyword>
<keyword evidence="5" id="KW-0479">Metal-binding</keyword>
<dbReference type="EC" id="3.1.3.3" evidence="3"/>
<name>X1RZC7_9ZZZZ</name>
<reference evidence="9" key="1">
    <citation type="journal article" date="2014" name="Front. Microbiol.">
        <title>High frequency of phylogenetically diverse reductive dehalogenase-homologous genes in deep subseafloor sedimentary metagenomes.</title>
        <authorList>
            <person name="Kawai M."/>
            <person name="Futagami T."/>
            <person name="Toyoda A."/>
            <person name="Takaki Y."/>
            <person name="Nishi S."/>
            <person name="Hori S."/>
            <person name="Arai W."/>
            <person name="Tsubouchi T."/>
            <person name="Morono Y."/>
            <person name="Uchiyama I."/>
            <person name="Ito T."/>
            <person name="Fujiyama A."/>
            <person name="Inagaki F."/>
            <person name="Takami H."/>
        </authorList>
    </citation>
    <scope>NUCLEOTIDE SEQUENCE</scope>
    <source>
        <strain evidence="9">Expedition CK06-06</strain>
    </source>
</reference>
<keyword evidence="4" id="KW-0028">Amino-acid biosynthesis</keyword>
<dbReference type="GO" id="GO:0000287">
    <property type="term" value="F:magnesium ion binding"/>
    <property type="evidence" value="ECO:0007669"/>
    <property type="project" value="TreeGrafter"/>
</dbReference>
<evidence type="ECO:0000256" key="1">
    <source>
        <dbReference type="ARBA" id="ARBA00001946"/>
    </source>
</evidence>
<keyword evidence="6" id="KW-0378">Hydrolase</keyword>
<evidence type="ECO:0000256" key="5">
    <source>
        <dbReference type="ARBA" id="ARBA00022723"/>
    </source>
</evidence>
<dbReference type="InterPro" id="IPR050582">
    <property type="entry name" value="HAD-like_SerB"/>
</dbReference>
<evidence type="ECO:0000256" key="7">
    <source>
        <dbReference type="ARBA" id="ARBA00022842"/>
    </source>
</evidence>
<dbReference type="SUPFAM" id="SSF56784">
    <property type="entry name" value="HAD-like"/>
    <property type="match status" value="1"/>
</dbReference>
<dbReference type="PANTHER" id="PTHR43344">
    <property type="entry name" value="PHOSPHOSERINE PHOSPHATASE"/>
    <property type="match status" value="1"/>
</dbReference>
<dbReference type="AlphaFoldDB" id="X1RZC7"/>
<proteinExistence type="predicted"/>
<dbReference type="NCBIfam" id="TIGR01488">
    <property type="entry name" value="HAD-SF-IB"/>
    <property type="match status" value="1"/>
</dbReference>
<dbReference type="GO" id="GO:0006564">
    <property type="term" value="P:L-serine biosynthetic process"/>
    <property type="evidence" value="ECO:0007669"/>
    <property type="project" value="UniProtKB-KW"/>
</dbReference>
<evidence type="ECO:0000256" key="4">
    <source>
        <dbReference type="ARBA" id="ARBA00022605"/>
    </source>
</evidence>
<evidence type="ECO:0000256" key="3">
    <source>
        <dbReference type="ARBA" id="ARBA00012640"/>
    </source>
</evidence>
<gene>
    <name evidence="9" type="ORF">S12H4_03870</name>
</gene>
<evidence type="ECO:0000313" key="9">
    <source>
        <dbReference type="EMBL" id="GAI72286.1"/>
    </source>
</evidence>
<sequence>MNTLVQCDFDGTITEEDMSFLLLDSFANEGWRRLLTEYREGRMSVGYFNTEAFAMVKADRQTLLKFVRSKVKIRAGFHELLAYCHRKGFRFVIVSNGLVFYIEAILRDTGIDNIDILAAQTHFSPKGIEVKYIGPEGNQIQDGFKEAYIRLFLKRGYRIVYVGNGISDGLPAKLAHHIFAIGELLNYCKETNLNCTPFADLNDVVRGLELLP</sequence>
<dbReference type="InterPro" id="IPR036412">
    <property type="entry name" value="HAD-like_sf"/>
</dbReference>
<protein>
    <recommendedName>
        <fullName evidence="3">phosphoserine phosphatase</fullName>
        <ecNumber evidence="3">3.1.3.3</ecNumber>
    </recommendedName>
</protein>
<dbReference type="GO" id="GO:0005737">
    <property type="term" value="C:cytoplasm"/>
    <property type="evidence" value="ECO:0007669"/>
    <property type="project" value="TreeGrafter"/>
</dbReference>
<dbReference type="Gene3D" id="3.90.1470.20">
    <property type="match status" value="1"/>
</dbReference>
<dbReference type="NCBIfam" id="TIGR01489">
    <property type="entry name" value="DKMTPPase-SF"/>
    <property type="match status" value="1"/>
</dbReference>
<comment type="caution">
    <text evidence="9">The sequence shown here is derived from an EMBL/GenBank/DDBJ whole genome shotgun (WGS) entry which is preliminary data.</text>
</comment>
<evidence type="ECO:0000256" key="8">
    <source>
        <dbReference type="ARBA" id="ARBA00023299"/>
    </source>
</evidence>
<dbReference type="InterPro" id="IPR006384">
    <property type="entry name" value="HAD_hydro_PyrdxlP_Pase-like"/>
</dbReference>
<dbReference type="GO" id="GO:0036424">
    <property type="term" value="F:L-phosphoserine phosphatase activity"/>
    <property type="evidence" value="ECO:0007669"/>
    <property type="project" value="TreeGrafter"/>
</dbReference>